<dbReference type="OrthoDB" id="48509at2759"/>
<feature type="region of interest" description="Disordered" evidence="7">
    <location>
        <begin position="432"/>
        <end position="486"/>
    </location>
</feature>
<dbReference type="GO" id="GO:0000398">
    <property type="term" value="P:mRNA splicing, via spliceosome"/>
    <property type="evidence" value="ECO:0007669"/>
    <property type="project" value="InterPro"/>
</dbReference>
<feature type="compositionally biased region" description="Basic residues" evidence="7">
    <location>
        <begin position="865"/>
        <end position="877"/>
    </location>
</feature>
<dbReference type="CTD" id="20319459"/>
<evidence type="ECO:0000256" key="4">
    <source>
        <dbReference type="ARBA" id="ARBA00023242"/>
    </source>
</evidence>
<dbReference type="RefSeq" id="XP_009168516.1">
    <property type="nucleotide sequence ID" value="XM_009170252.1"/>
</dbReference>
<feature type="region of interest" description="Disordered" evidence="7">
    <location>
        <begin position="1038"/>
        <end position="1080"/>
    </location>
</feature>
<evidence type="ECO:0000256" key="3">
    <source>
        <dbReference type="ARBA" id="ARBA00022737"/>
    </source>
</evidence>
<dbReference type="GeneID" id="20319459"/>
<dbReference type="PROSITE" id="PS50829">
    <property type="entry name" value="GYF"/>
    <property type="match status" value="1"/>
</dbReference>
<keyword evidence="4" id="KW-0539">Nucleus</keyword>
<keyword evidence="2" id="KW-0433">Leucine-rich repeat</keyword>
<organism evidence="9 10">
    <name type="scientific">Opisthorchis viverrini</name>
    <name type="common">Southeast Asian liver fluke</name>
    <dbReference type="NCBI Taxonomy" id="6198"/>
    <lineage>
        <taxon>Eukaryota</taxon>
        <taxon>Metazoa</taxon>
        <taxon>Spiralia</taxon>
        <taxon>Lophotrochozoa</taxon>
        <taxon>Platyhelminthes</taxon>
        <taxon>Trematoda</taxon>
        <taxon>Digenea</taxon>
        <taxon>Opisthorchiida</taxon>
        <taxon>Opisthorchiata</taxon>
        <taxon>Opisthorchiidae</taxon>
        <taxon>Opisthorchis</taxon>
    </lineage>
</organism>
<feature type="compositionally biased region" description="Low complexity" evidence="7">
    <location>
        <begin position="169"/>
        <end position="186"/>
    </location>
</feature>
<dbReference type="PANTHER" id="PTHR10552:SF6">
    <property type="entry name" value="U2 SMALL NUCLEAR RIBONUCLEOPROTEIN A"/>
    <property type="match status" value="1"/>
</dbReference>
<dbReference type="GO" id="GO:0005686">
    <property type="term" value="C:U2 snRNP"/>
    <property type="evidence" value="ECO:0007669"/>
    <property type="project" value="TreeGrafter"/>
</dbReference>
<keyword evidence="10" id="KW-1185">Reference proteome</keyword>
<feature type="coiled-coil region" evidence="6">
    <location>
        <begin position="890"/>
        <end position="950"/>
    </location>
</feature>
<dbReference type="Proteomes" id="UP000054324">
    <property type="component" value="Unassembled WGS sequence"/>
</dbReference>
<dbReference type="Gene3D" id="3.30.1490.40">
    <property type="match status" value="1"/>
</dbReference>
<protein>
    <recommendedName>
        <fullName evidence="8">GYF domain-containing protein</fullName>
    </recommendedName>
</protein>
<feature type="compositionally biased region" description="Low complexity" evidence="7">
    <location>
        <begin position="1093"/>
        <end position="1110"/>
    </location>
</feature>
<dbReference type="SUPFAM" id="SSF55277">
    <property type="entry name" value="GYF domain"/>
    <property type="match status" value="1"/>
</dbReference>
<comment type="subcellular location">
    <subcellularLocation>
        <location evidence="1">Nucleus</location>
    </subcellularLocation>
</comment>
<evidence type="ECO:0000256" key="7">
    <source>
        <dbReference type="SAM" id="MobiDB-lite"/>
    </source>
</evidence>
<dbReference type="InterPro" id="IPR044640">
    <property type="entry name" value="RU2A"/>
</dbReference>
<dbReference type="Pfam" id="PF02213">
    <property type="entry name" value="GYF"/>
    <property type="match status" value="1"/>
</dbReference>
<dbReference type="SMART" id="SM00444">
    <property type="entry name" value="GYF"/>
    <property type="match status" value="1"/>
</dbReference>
<dbReference type="EMBL" id="KL596716">
    <property type="protein sequence ID" value="KER27718.1"/>
    <property type="molecule type" value="Genomic_DNA"/>
</dbReference>
<feature type="domain" description="GYF" evidence="8">
    <location>
        <begin position="490"/>
        <end position="538"/>
    </location>
</feature>
<dbReference type="Gene3D" id="3.80.10.10">
    <property type="entry name" value="Ribonuclease Inhibitor"/>
    <property type="match status" value="1"/>
</dbReference>
<feature type="compositionally biased region" description="Polar residues" evidence="7">
    <location>
        <begin position="1060"/>
        <end position="1076"/>
    </location>
</feature>
<evidence type="ECO:0000256" key="1">
    <source>
        <dbReference type="ARBA" id="ARBA00004123"/>
    </source>
</evidence>
<evidence type="ECO:0000259" key="8">
    <source>
        <dbReference type="PROSITE" id="PS50829"/>
    </source>
</evidence>
<feature type="region of interest" description="Disordered" evidence="7">
    <location>
        <begin position="631"/>
        <end position="682"/>
    </location>
</feature>
<dbReference type="InterPro" id="IPR003169">
    <property type="entry name" value="GYF"/>
</dbReference>
<dbReference type="InterPro" id="IPR035445">
    <property type="entry name" value="GYF-like_dom_sf"/>
</dbReference>
<evidence type="ECO:0000256" key="6">
    <source>
        <dbReference type="SAM" id="Coils"/>
    </source>
</evidence>
<dbReference type="PANTHER" id="PTHR10552">
    <property type="entry name" value="U2 SMALL NUCLEAR RIBONUCLEOPROTEIN A"/>
    <property type="match status" value="1"/>
</dbReference>
<evidence type="ECO:0000313" key="9">
    <source>
        <dbReference type="EMBL" id="KER27718.1"/>
    </source>
</evidence>
<feature type="region of interest" description="Disordered" evidence="7">
    <location>
        <begin position="800"/>
        <end position="886"/>
    </location>
</feature>
<comment type="similarity">
    <text evidence="5">Belongs to the U2 small nuclear ribonucleoprotein A family.</text>
</comment>
<feature type="region of interest" description="Disordered" evidence="7">
    <location>
        <begin position="152"/>
        <end position="304"/>
    </location>
</feature>
<evidence type="ECO:0000313" key="10">
    <source>
        <dbReference type="Proteomes" id="UP000054324"/>
    </source>
</evidence>
<feature type="compositionally biased region" description="Polar residues" evidence="7">
    <location>
        <begin position="465"/>
        <end position="480"/>
    </location>
</feature>
<evidence type="ECO:0000256" key="5">
    <source>
        <dbReference type="ARBA" id="ARBA00024196"/>
    </source>
</evidence>
<feature type="compositionally biased region" description="Basic and acidic residues" evidence="7">
    <location>
        <begin position="220"/>
        <end position="229"/>
    </location>
</feature>
<name>A0A074ZK74_OPIVI</name>
<sequence length="1262" mass="135732">MVRITPELVENSPQFTNAIKDRELDLRGYKFPVVENLGSTLDQFDTIDLSDNEIRKLDGFPLLRRLKSLILTNNKGRKLVVVFYLAVFFLCFRPHKPTKLSLFWTVSTEMERLFSSLLPGSADKVPLPTGVMSLKECMGTLCLPGGSPEDLNVEEVDSSWQRPARQPWHHNNNASNSNQSQHPQSSYFSSHSRQRYPSGPHTDISQTTANISLRAAPPSDNRRGGHGDWSRGCAGWRQRSYSGSERSELVSGTNFRGRGTGGGHFGLDGDETTTRSRGRGRAGGRYALQHRGGPGSRGYHPSHGGHRPISFIGPVNSCDATEEFWQDEDWDSVGLDGASNFDFPSKPRERLNSKASVEGLPANVAANESSSVGSGPNAVVPTHTRCDATEEFWQDEDWDSVGLDGASNFDFPSKPRERLNSKASVEGLPANVAANESSSVGSGPNAVVPTHTRHTTNRNPHPSETPVSVSSQSTMGDTQAPNPPLHDAASSRWYYIDSVGRTQGPFIRQQMSAWLTGGYLPLTIEVRRDCDECFLTLGEHINLTGRVPFSDGYPLPPLKRSNLPALVAASKKPAPNPRWINTVAPPNPQPADFVVGPPPFSPSVNNVMAAATAAAAPALALFFATAASLTTPASPQPLQTQPQSQQPQSPSVQSNIKSMPSVVDSPKPSPLPSSKVDSYPSPVIGGNPEILRLYTEAQALAVHAAKVEAERQELADKLAAINSTAAKLLAASPGLSMATTEMVDSDPCSKTTSSDCAKATHEVREYGSTSVHMATAQELTSSTPPVASTGLGIEQERHLAQTRTEEQHPQEAIADRRDEDAAKVEDNLTGVVSAKPNQQQATFTDQTPETGVSKQLASDADVTGKKAKKKNKKSKKKITPEQERQMAWDAEFERRKAAALERKLAEEAELQRIANEEAAAAAAEEQAQMKEQLRLAAEQRKREVARAKASSQLGQLRLPKTSCWGGSATTTAPGDPGDAHASSSLLAIQAAQAMEEAERKRHDALLAEQAALLAEAEAAHQKTQQAWASVVNTTAKGTAKQVPMMKSPLSKSEFPAVKGASQNERTKSSQNGNTSVVPGLNSKASAVTASTGTTKAAVSGTSTSSSAVAGPSIWDLPGNGKTESATSSGKNSKKHNKKKHSRFGYMPAIFLTLWLFTSSVFQKNTRVNREAASYAAKEQLAHWCESQLSSMPLSGVDLPTLVDLLCELEAAEQVTSCGSIPVPVSTALVPVVTEDVCAPRLFFLVHFQACQVVYVAIQTQNI</sequence>
<dbReference type="KEGG" id="ovi:T265_05277"/>
<proteinExistence type="inferred from homology"/>
<reference evidence="9 10" key="1">
    <citation type="submission" date="2013-11" db="EMBL/GenBank/DDBJ databases">
        <title>Opisthorchis viverrini - life in the bile duct.</title>
        <authorList>
            <person name="Young N.D."/>
            <person name="Nagarajan N."/>
            <person name="Lin S.J."/>
            <person name="Korhonen P.K."/>
            <person name="Jex A.R."/>
            <person name="Hall R.S."/>
            <person name="Safavi-Hemami H."/>
            <person name="Kaewkong W."/>
            <person name="Bertrand D."/>
            <person name="Gao S."/>
            <person name="Seet Q."/>
            <person name="Wongkham S."/>
            <person name="Teh B.T."/>
            <person name="Wongkham C."/>
            <person name="Intapan P.M."/>
            <person name="Maleewong W."/>
            <person name="Yang X."/>
            <person name="Hu M."/>
            <person name="Wang Z."/>
            <person name="Hofmann A."/>
            <person name="Sternberg P.W."/>
            <person name="Tan P."/>
            <person name="Wang J."/>
            <person name="Gasser R.B."/>
        </authorList>
    </citation>
    <scope>NUCLEOTIDE SEQUENCE [LARGE SCALE GENOMIC DNA]</scope>
</reference>
<feature type="compositionally biased region" description="Low complexity" evidence="7">
    <location>
        <begin position="631"/>
        <end position="678"/>
    </location>
</feature>
<keyword evidence="3" id="KW-0677">Repeat</keyword>
<dbReference type="InterPro" id="IPR032675">
    <property type="entry name" value="LRR_dom_sf"/>
</dbReference>
<gene>
    <name evidence="9" type="ORF">T265_05277</name>
</gene>
<dbReference type="Pfam" id="PF14580">
    <property type="entry name" value="LRR_9"/>
    <property type="match status" value="1"/>
</dbReference>
<dbReference type="AlphaFoldDB" id="A0A074ZK74"/>
<dbReference type="GO" id="GO:0030620">
    <property type="term" value="F:U2 snRNA binding"/>
    <property type="evidence" value="ECO:0007669"/>
    <property type="project" value="InterPro"/>
</dbReference>
<evidence type="ECO:0000256" key="2">
    <source>
        <dbReference type="ARBA" id="ARBA00022614"/>
    </source>
</evidence>
<dbReference type="SUPFAM" id="SSF52058">
    <property type="entry name" value="L domain-like"/>
    <property type="match status" value="1"/>
</dbReference>
<accession>A0A074ZK74</accession>
<feature type="compositionally biased region" description="Polar residues" evidence="7">
    <location>
        <begin position="835"/>
        <end position="856"/>
    </location>
</feature>
<feature type="compositionally biased region" description="Basic and acidic residues" evidence="7">
    <location>
        <begin position="800"/>
        <end position="826"/>
    </location>
</feature>
<feature type="region of interest" description="Disordered" evidence="7">
    <location>
        <begin position="1093"/>
        <end position="1139"/>
    </location>
</feature>
<dbReference type="STRING" id="6198.A0A074ZK74"/>
<keyword evidence="6" id="KW-0175">Coiled coil</keyword>